<dbReference type="STRING" id="59895.A0A103Y8D5"/>
<evidence type="ECO:0000256" key="1">
    <source>
        <dbReference type="SAM" id="MobiDB-lite"/>
    </source>
</evidence>
<dbReference type="EMBL" id="LEKV01002126">
    <property type="protein sequence ID" value="KVI04407.1"/>
    <property type="molecule type" value="Genomic_DNA"/>
</dbReference>
<evidence type="ECO:0000313" key="2">
    <source>
        <dbReference type="EMBL" id="KVI04407.1"/>
    </source>
</evidence>
<gene>
    <name evidence="2" type="ORF">Ccrd_017279</name>
</gene>
<feature type="region of interest" description="Disordered" evidence="1">
    <location>
        <begin position="172"/>
        <end position="198"/>
    </location>
</feature>
<dbReference type="Proteomes" id="UP000243975">
    <property type="component" value="Unassembled WGS sequence"/>
</dbReference>
<sequence length="375" mass="41044">MIGSKVVLTYKRKRLSSRPDLGFANECPSHAPGYQTLEVLKTPVKEEEDLKHESDRKESEVVLLAPSEVESWNTMVVSALPGSAVCWGFGMDFKCAVFAGGSSIVQCEYCHCFYDVRGQLPPNEHLEGKQLCSNCVERQDHLLSQQAQESSSRNEKAFIVEFDERQVDPHTMTLQSSHKSSLQSSIQKPLSTGVSAKDRAGHLHTSSCSYKKSGCEFDSRKDKGKLSSEMVKTNVDSNPKIVSHSSSCCGCSSHYVSVQANNEHALEAVAALIKGKSSNACEDRIKDNKPCFPLITFSRRSRHKKTVDGTGMQDRSTGLEKCDLVAAKGSNPTTDNGSLMDFSTDLTGNDPNPICCAASQEKVIHVVRSISDVEV</sequence>
<keyword evidence="3" id="KW-1185">Reference proteome</keyword>
<dbReference type="AlphaFoldDB" id="A0A103Y8D5"/>
<name>A0A103Y8D5_CYNCS</name>
<dbReference type="Gramene" id="KVI04407">
    <property type="protein sequence ID" value="KVI04407"/>
    <property type="gene ID" value="Ccrd_017279"/>
</dbReference>
<feature type="compositionally biased region" description="Low complexity" evidence="1">
    <location>
        <begin position="174"/>
        <end position="188"/>
    </location>
</feature>
<evidence type="ECO:0000313" key="3">
    <source>
        <dbReference type="Proteomes" id="UP000243975"/>
    </source>
</evidence>
<comment type="caution">
    <text evidence="2">The sequence shown here is derived from an EMBL/GenBank/DDBJ whole genome shotgun (WGS) entry which is preliminary data.</text>
</comment>
<proteinExistence type="predicted"/>
<organism evidence="2 3">
    <name type="scientific">Cynara cardunculus var. scolymus</name>
    <name type="common">Globe artichoke</name>
    <name type="synonym">Cynara scolymus</name>
    <dbReference type="NCBI Taxonomy" id="59895"/>
    <lineage>
        <taxon>Eukaryota</taxon>
        <taxon>Viridiplantae</taxon>
        <taxon>Streptophyta</taxon>
        <taxon>Embryophyta</taxon>
        <taxon>Tracheophyta</taxon>
        <taxon>Spermatophyta</taxon>
        <taxon>Magnoliopsida</taxon>
        <taxon>eudicotyledons</taxon>
        <taxon>Gunneridae</taxon>
        <taxon>Pentapetalae</taxon>
        <taxon>asterids</taxon>
        <taxon>campanulids</taxon>
        <taxon>Asterales</taxon>
        <taxon>Asteraceae</taxon>
        <taxon>Carduoideae</taxon>
        <taxon>Cardueae</taxon>
        <taxon>Carduinae</taxon>
        <taxon>Cynara</taxon>
    </lineage>
</organism>
<protein>
    <submittedName>
        <fullName evidence="2">Uncharacterized protein</fullName>
    </submittedName>
</protein>
<accession>A0A103Y8D5</accession>
<reference evidence="2 3" key="1">
    <citation type="journal article" date="2016" name="Sci. Rep.">
        <title>The genome sequence of the outbreeding globe artichoke constructed de novo incorporating a phase-aware low-pass sequencing strategy of F1 progeny.</title>
        <authorList>
            <person name="Scaglione D."/>
            <person name="Reyes-Chin-Wo S."/>
            <person name="Acquadro A."/>
            <person name="Froenicke L."/>
            <person name="Portis E."/>
            <person name="Beitel C."/>
            <person name="Tirone M."/>
            <person name="Mauro R."/>
            <person name="Lo Monaco A."/>
            <person name="Mauromicale G."/>
            <person name="Faccioli P."/>
            <person name="Cattivelli L."/>
            <person name="Rieseberg L."/>
            <person name="Michelmore R."/>
            <person name="Lanteri S."/>
        </authorList>
    </citation>
    <scope>NUCLEOTIDE SEQUENCE [LARGE SCALE GENOMIC DNA]</scope>
    <source>
        <strain evidence="2">2C</strain>
    </source>
</reference>